<feature type="domain" description="ENPP1-3/EXOG-like endonuclease/phosphodiesterase" evidence="1">
    <location>
        <begin position="58"/>
        <end position="257"/>
    </location>
</feature>
<keyword evidence="4" id="KW-1185">Reference proteome</keyword>
<dbReference type="Gene3D" id="3.40.570.10">
    <property type="entry name" value="Extracellular Endonuclease, subunit A"/>
    <property type="match status" value="1"/>
</dbReference>
<dbReference type="Proteomes" id="UP001226434">
    <property type="component" value="Unassembled WGS sequence"/>
</dbReference>
<sequence>MTSVLDKAFAKATLLACKGYIPSFINDSANVSLNNILSAAYKKSLPKVEGNTDGFLNYTDLTVLYDTDRKVPFFSAYNIDGSQRGVKVSRANKFRLDPRIPADIQLSDTFYDLRKDITEFEIGHMAANNEMAWGVDAQLRAYQTFHFPNSVPQAENLNTGIWKTLETYIIDESATLESDKKICVFTGPLLLKTDPGYIKQPDFKIPLFFFKVIVFMSSKGLYSTAFMMSHEQKMKDQHMFVTVAERGLTAASDTAFKDFKYRKVFQVNVGYLEDISGMNFTWKGVKKLLLKNGAQMQEIAEIKDADDAQKHEGEMMRGAEPDNTPARKYKLNITLP</sequence>
<evidence type="ECO:0000259" key="2">
    <source>
        <dbReference type="SMART" id="SM00892"/>
    </source>
</evidence>
<protein>
    <submittedName>
        <fullName evidence="3">DNA/RNA non-specific endonuclease</fullName>
    </submittedName>
</protein>
<dbReference type="SMART" id="SM00477">
    <property type="entry name" value="NUC"/>
    <property type="match status" value="1"/>
</dbReference>
<evidence type="ECO:0000313" key="3">
    <source>
        <dbReference type="EMBL" id="MDI3319954.1"/>
    </source>
</evidence>
<evidence type="ECO:0000313" key="4">
    <source>
        <dbReference type="Proteomes" id="UP001226434"/>
    </source>
</evidence>
<name>A0ABT6RBN2_9BACT</name>
<keyword evidence="3" id="KW-0540">Nuclease</keyword>
<gene>
    <name evidence="3" type="ORF">QJ048_09235</name>
</gene>
<dbReference type="SMART" id="SM00892">
    <property type="entry name" value="Endonuclease_NS"/>
    <property type="match status" value="1"/>
</dbReference>
<dbReference type="RefSeq" id="WP_282334054.1">
    <property type="nucleotide sequence ID" value="NZ_JASBRG010000005.1"/>
</dbReference>
<dbReference type="InterPro" id="IPR001604">
    <property type="entry name" value="Endo_G_ENPP1-like_dom"/>
</dbReference>
<dbReference type="InterPro" id="IPR044929">
    <property type="entry name" value="DNA/RNA_non-sp_Endonuclease_sf"/>
</dbReference>
<feature type="domain" description="DNA/RNA non-specific endonuclease/pyrophosphatase/phosphodiesterase" evidence="2">
    <location>
        <begin position="57"/>
        <end position="287"/>
    </location>
</feature>
<accession>A0ABT6RBN2</accession>
<dbReference type="InterPro" id="IPR020821">
    <property type="entry name" value="ENPP1-3/EXOG-like_nuc-like"/>
</dbReference>
<dbReference type="GO" id="GO:0004519">
    <property type="term" value="F:endonuclease activity"/>
    <property type="evidence" value="ECO:0007669"/>
    <property type="project" value="UniProtKB-KW"/>
</dbReference>
<dbReference type="InterPro" id="IPR044925">
    <property type="entry name" value="His-Me_finger_sf"/>
</dbReference>
<dbReference type="Pfam" id="PF01223">
    <property type="entry name" value="Endonuclease_NS"/>
    <property type="match status" value="1"/>
</dbReference>
<keyword evidence="3" id="KW-0255">Endonuclease</keyword>
<keyword evidence="3" id="KW-0378">Hydrolase</keyword>
<dbReference type="SUPFAM" id="SSF54060">
    <property type="entry name" value="His-Me finger endonucleases"/>
    <property type="match status" value="1"/>
</dbReference>
<comment type="caution">
    <text evidence="3">The sequence shown here is derived from an EMBL/GenBank/DDBJ whole genome shotgun (WGS) entry which is preliminary data.</text>
</comment>
<dbReference type="EMBL" id="JASBRG010000005">
    <property type="protein sequence ID" value="MDI3319954.1"/>
    <property type="molecule type" value="Genomic_DNA"/>
</dbReference>
<organism evidence="3 4">
    <name type="scientific">Pinibacter soli</name>
    <dbReference type="NCBI Taxonomy" id="3044211"/>
    <lineage>
        <taxon>Bacteria</taxon>
        <taxon>Pseudomonadati</taxon>
        <taxon>Bacteroidota</taxon>
        <taxon>Chitinophagia</taxon>
        <taxon>Chitinophagales</taxon>
        <taxon>Chitinophagaceae</taxon>
        <taxon>Pinibacter</taxon>
    </lineage>
</organism>
<dbReference type="InterPro" id="IPR040255">
    <property type="entry name" value="Non-specific_endonuclease"/>
</dbReference>
<reference evidence="3 4" key="1">
    <citation type="submission" date="2023-05" db="EMBL/GenBank/DDBJ databases">
        <title>Genome sequence of Pinibacter sp. MAH-24.</title>
        <authorList>
            <person name="Huq M.A."/>
        </authorList>
    </citation>
    <scope>NUCLEOTIDE SEQUENCE [LARGE SCALE GENOMIC DNA]</scope>
    <source>
        <strain evidence="3 4">MAH-24</strain>
    </source>
</reference>
<dbReference type="PANTHER" id="PTHR13966:SF5">
    <property type="entry name" value="ENDONUCLEASE G, MITOCHONDRIAL"/>
    <property type="match status" value="1"/>
</dbReference>
<dbReference type="PANTHER" id="PTHR13966">
    <property type="entry name" value="ENDONUCLEASE RELATED"/>
    <property type="match status" value="1"/>
</dbReference>
<evidence type="ECO:0000259" key="1">
    <source>
        <dbReference type="SMART" id="SM00477"/>
    </source>
</evidence>
<proteinExistence type="predicted"/>